<comment type="caution">
    <text evidence="1">The sequence shown here is derived from an EMBL/GenBank/DDBJ whole genome shotgun (WGS) entry which is preliminary data.</text>
</comment>
<sequence>MEPCFPLELEREIFETASLLHPKSIPCFLLVTHRVRTWLEPMLYRVVSLTSDKDPILPSFRMKPPGFLRDAVRHVLLDKDVTTAAAQAVLEVATETQSLALLCFNTDFDLESLADPSKLPKLQRLATHKLPRPIYQSLTHLDLFGASFDFIGSVWPQIARCPALTHLAIYSDCEIAAAEHVLSNCERIKVLIYMSEERAKTHVYEEILLGHDGFITMTFDDEEYQRDWEIGARGGVDFWTRADQFIAKKKRGEIVPSLF</sequence>
<accession>A0AAD7B239</accession>
<dbReference type="AlphaFoldDB" id="A0AAD7B239"/>
<dbReference type="EMBL" id="JARKIF010000051">
    <property type="protein sequence ID" value="KAJ7607239.1"/>
    <property type="molecule type" value="Genomic_DNA"/>
</dbReference>
<dbReference type="Gene3D" id="3.80.10.10">
    <property type="entry name" value="Ribonuclease Inhibitor"/>
    <property type="match status" value="1"/>
</dbReference>
<organism evidence="1 2">
    <name type="scientific">Roridomyces roridus</name>
    <dbReference type="NCBI Taxonomy" id="1738132"/>
    <lineage>
        <taxon>Eukaryota</taxon>
        <taxon>Fungi</taxon>
        <taxon>Dikarya</taxon>
        <taxon>Basidiomycota</taxon>
        <taxon>Agaricomycotina</taxon>
        <taxon>Agaricomycetes</taxon>
        <taxon>Agaricomycetidae</taxon>
        <taxon>Agaricales</taxon>
        <taxon>Marasmiineae</taxon>
        <taxon>Mycenaceae</taxon>
        <taxon>Roridomyces</taxon>
    </lineage>
</organism>
<dbReference type="Proteomes" id="UP001221142">
    <property type="component" value="Unassembled WGS sequence"/>
</dbReference>
<protein>
    <submittedName>
        <fullName evidence="1">Uncharacterized protein</fullName>
    </submittedName>
</protein>
<proteinExistence type="predicted"/>
<name>A0AAD7B239_9AGAR</name>
<reference evidence="1" key="1">
    <citation type="submission" date="2023-03" db="EMBL/GenBank/DDBJ databases">
        <title>Massive genome expansion in bonnet fungi (Mycena s.s.) driven by repeated elements and novel gene families across ecological guilds.</title>
        <authorList>
            <consortium name="Lawrence Berkeley National Laboratory"/>
            <person name="Harder C.B."/>
            <person name="Miyauchi S."/>
            <person name="Viragh M."/>
            <person name="Kuo A."/>
            <person name="Thoen E."/>
            <person name="Andreopoulos B."/>
            <person name="Lu D."/>
            <person name="Skrede I."/>
            <person name="Drula E."/>
            <person name="Henrissat B."/>
            <person name="Morin E."/>
            <person name="Kohler A."/>
            <person name="Barry K."/>
            <person name="LaButti K."/>
            <person name="Morin E."/>
            <person name="Salamov A."/>
            <person name="Lipzen A."/>
            <person name="Mereny Z."/>
            <person name="Hegedus B."/>
            <person name="Baldrian P."/>
            <person name="Stursova M."/>
            <person name="Weitz H."/>
            <person name="Taylor A."/>
            <person name="Grigoriev I.V."/>
            <person name="Nagy L.G."/>
            <person name="Martin F."/>
            <person name="Kauserud H."/>
        </authorList>
    </citation>
    <scope>NUCLEOTIDE SEQUENCE</scope>
    <source>
        <strain evidence="1">9284</strain>
    </source>
</reference>
<evidence type="ECO:0000313" key="1">
    <source>
        <dbReference type="EMBL" id="KAJ7607239.1"/>
    </source>
</evidence>
<evidence type="ECO:0000313" key="2">
    <source>
        <dbReference type="Proteomes" id="UP001221142"/>
    </source>
</evidence>
<dbReference type="InterPro" id="IPR032675">
    <property type="entry name" value="LRR_dom_sf"/>
</dbReference>
<gene>
    <name evidence="1" type="ORF">FB45DRAFT_1135793</name>
</gene>
<keyword evidence="2" id="KW-1185">Reference proteome</keyword>